<gene>
    <name evidence="8" type="ORF">NC99_37510</name>
</gene>
<comment type="caution">
    <text evidence="8">The sequence shown here is derived from an EMBL/GenBank/DDBJ whole genome shotgun (WGS) entry which is preliminary data.</text>
</comment>
<dbReference type="PATRIC" id="fig|1409788.3.peg.3837"/>
<dbReference type="PANTHER" id="PTHR43101:SF1">
    <property type="entry name" value="BETA-FRUCTOSIDASE"/>
    <property type="match status" value="1"/>
</dbReference>
<dbReference type="Gene3D" id="2.115.10.20">
    <property type="entry name" value="Glycosyl hydrolase domain, family 43"/>
    <property type="match status" value="1"/>
</dbReference>
<dbReference type="GO" id="GO:0005975">
    <property type="term" value="P:carbohydrate metabolic process"/>
    <property type="evidence" value="ECO:0007669"/>
    <property type="project" value="InterPro"/>
</dbReference>
<dbReference type="Proteomes" id="UP000036958">
    <property type="component" value="Unassembled WGS sequence"/>
</dbReference>
<keyword evidence="3 5" id="KW-0378">Hydrolase</keyword>
<feature type="domain" description="Glycosyl hydrolase family 32 N-terminal" evidence="6">
    <location>
        <begin position="145"/>
        <end position="436"/>
    </location>
</feature>
<dbReference type="PANTHER" id="PTHR43101">
    <property type="entry name" value="BETA-FRUCTOSIDASE"/>
    <property type="match status" value="1"/>
</dbReference>
<proteinExistence type="inferred from homology"/>
<evidence type="ECO:0000313" key="8">
    <source>
        <dbReference type="EMBL" id="KOH43428.1"/>
    </source>
</evidence>
<evidence type="ECO:0000256" key="2">
    <source>
        <dbReference type="ARBA" id="ARBA00012758"/>
    </source>
</evidence>
<dbReference type="InterPro" id="IPR013320">
    <property type="entry name" value="ConA-like_dom_sf"/>
</dbReference>
<dbReference type="GO" id="GO:0004564">
    <property type="term" value="F:beta-fructofuranosidase activity"/>
    <property type="evidence" value="ECO:0007669"/>
    <property type="project" value="UniProtKB-EC"/>
</dbReference>
<evidence type="ECO:0000256" key="1">
    <source>
        <dbReference type="ARBA" id="ARBA00009902"/>
    </source>
</evidence>
<dbReference type="Pfam" id="PF00251">
    <property type="entry name" value="Glyco_hydro_32N"/>
    <property type="match status" value="1"/>
</dbReference>
<dbReference type="InterPro" id="IPR013148">
    <property type="entry name" value="Glyco_hydro_32_N"/>
</dbReference>
<evidence type="ECO:0000313" key="9">
    <source>
        <dbReference type="Proteomes" id="UP000036958"/>
    </source>
</evidence>
<dbReference type="EC" id="3.2.1.26" evidence="2"/>
<sequence length="599" mass="66956">MVGINKFGQIVVQYFLGGTFYEQVTSQSLPRDTWSFIMVGISPKSRLIKIFLNGEIVKNTTIPNANISWPATNTAFSIGKNTTGEKIGIYDIDYFSGALDELMIYSGQLTQEIVEAEYGKYSPPSTVAYQIDIDYSDDTNRPSYHAIPDYGWANESYGLIYLQNKYHMFYQKNDVFLGIAQQNWGHFTSSDLVRWEEQNAVLWPDEGWDHYGIWSGCAIILNDGTPAVAYTGVDGAKAGIGTATSTNNYQTLQKDSYNPVISQAPPSVNMDFRDPYIWEKDGMYHMIVGSGISSIGGNVVYYKSQDFKNWNYEGIAYQGQKNEGEGQFWEMPVLYEFPNGKEMLLVQKTPDATPAITTYWIGQFENGVFTPDFEQAKKLEVVNGFLSPTVTSDAQGRITAIGIIPDEVDAAIQMEQGWANLFSVPQVWELDADNTIAIKPHPNLENLRGTQSTFNNLILENGGTNYLNSYSGRHFEMDATINTGNADQLGFIFGKSPDGLEEYKVYYDFSKQQWIVDASKSSLSPLVRKDIRTGNYTITRGATVHVRVFVDGSVLEVFIDDKAHFTGRFFPTLDNATEVDLFANGGTATADVTVYEITN</sequence>
<evidence type="ECO:0000259" key="6">
    <source>
        <dbReference type="Pfam" id="PF00251"/>
    </source>
</evidence>
<reference evidence="9" key="1">
    <citation type="submission" date="2015-07" db="EMBL/GenBank/DDBJ databases">
        <title>Genome sequencing of Sunxiuqinia dokdonensis strain SK.</title>
        <authorList>
            <person name="Ahn S."/>
            <person name="Kim B.-C."/>
        </authorList>
    </citation>
    <scope>NUCLEOTIDE SEQUENCE [LARGE SCALE GENOMIC DNA]</scope>
    <source>
        <strain evidence="9">SK</strain>
    </source>
</reference>
<dbReference type="InterPro" id="IPR013189">
    <property type="entry name" value="Glyco_hydro_32_C"/>
</dbReference>
<accession>A0A0L8V4Y8</accession>
<name>A0A0L8V4Y8_9BACT</name>
<dbReference type="InterPro" id="IPR001362">
    <property type="entry name" value="Glyco_hydro_32"/>
</dbReference>
<dbReference type="InterPro" id="IPR051214">
    <property type="entry name" value="GH32_Enzymes"/>
</dbReference>
<dbReference type="Pfam" id="PF13385">
    <property type="entry name" value="Laminin_G_3"/>
    <property type="match status" value="1"/>
</dbReference>
<comment type="similarity">
    <text evidence="1 5">Belongs to the glycosyl hydrolase 32 family.</text>
</comment>
<evidence type="ECO:0000256" key="5">
    <source>
        <dbReference type="RuleBase" id="RU362110"/>
    </source>
</evidence>
<dbReference type="CDD" id="cd08996">
    <property type="entry name" value="GH32_FFase"/>
    <property type="match status" value="1"/>
</dbReference>
<dbReference type="SMART" id="SM00640">
    <property type="entry name" value="Glyco_32"/>
    <property type="match status" value="1"/>
</dbReference>
<organism evidence="8 9">
    <name type="scientific">Sunxiuqinia dokdonensis</name>
    <dbReference type="NCBI Taxonomy" id="1409788"/>
    <lineage>
        <taxon>Bacteria</taxon>
        <taxon>Pseudomonadati</taxon>
        <taxon>Bacteroidota</taxon>
        <taxon>Bacteroidia</taxon>
        <taxon>Marinilabiliales</taxon>
        <taxon>Prolixibacteraceae</taxon>
        <taxon>Sunxiuqinia</taxon>
    </lineage>
</organism>
<keyword evidence="4 5" id="KW-0326">Glycosidase</keyword>
<dbReference type="AlphaFoldDB" id="A0A0L8V4Y8"/>
<evidence type="ECO:0000256" key="4">
    <source>
        <dbReference type="ARBA" id="ARBA00023295"/>
    </source>
</evidence>
<evidence type="ECO:0000259" key="7">
    <source>
        <dbReference type="Pfam" id="PF08244"/>
    </source>
</evidence>
<dbReference type="Pfam" id="PF08244">
    <property type="entry name" value="Glyco_hydro_32C"/>
    <property type="match status" value="1"/>
</dbReference>
<dbReference type="Gene3D" id="2.60.120.560">
    <property type="entry name" value="Exo-inulinase, domain 1"/>
    <property type="match status" value="1"/>
</dbReference>
<dbReference type="SUPFAM" id="SSF49899">
    <property type="entry name" value="Concanavalin A-like lectins/glucanases"/>
    <property type="match status" value="2"/>
</dbReference>
<dbReference type="InterPro" id="IPR023296">
    <property type="entry name" value="Glyco_hydro_beta-prop_sf"/>
</dbReference>
<keyword evidence="9" id="KW-1185">Reference proteome</keyword>
<dbReference type="STRING" id="1409788.NC99_37510"/>
<dbReference type="SUPFAM" id="SSF75005">
    <property type="entry name" value="Arabinanase/levansucrase/invertase"/>
    <property type="match status" value="1"/>
</dbReference>
<dbReference type="EMBL" id="LGIA01000188">
    <property type="protein sequence ID" value="KOH43428.1"/>
    <property type="molecule type" value="Genomic_DNA"/>
</dbReference>
<evidence type="ECO:0000256" key="3">
    <source>
        <dbReference type="ARBA" id="ARBA00022801"/>
    </source>
</evidence>
<feature type="domain" description="Glycosyl hydrolase family 32 C-terminal" evidence="7">
    <location>
        <begin position="444"/>
        <end position="595"/>
    </location>
</feature>
<dbReference type="Gene3D" id="2.60.120.200">
    <property type="match status" value="1"/>
</dbReference>
<protein>
    <recommendedName>
        <fullName evidence="2">beta-fructofuranosidase</fullName>
        <ecNumber evidence="2">3.2.1.26</ecNumber>
    </recommendedName>
</protein>